<gene>
    <name evidence="1" type="ORF">AVDCRST_MAG87-1360</name>
</gene>
<proteinExistence type="predicted"/>
<dbReference type="EMBL" id="CADCWJ010000305">
    <property type="protein sequence ID" value="CAA9558137.1"/>
    <property type="molecule type" value="Genomic_DNA"/>
</dbReference>
<reference evidence="1" key="1">
    <citation type="submission" date="2020-02" db="EMBL/GenBank/DDBJ databases">
        <authorList>
            <person name="Meier V. D."/>
        </authorList>
    </citation>
    <scope>NUCLEOTIDE SEQUENCE</scope>
    <source>
        <strain evidence="1">AVDCRST_MAG87</strain>
    </source>
</reference>
<protein>
    <submittedName>
        <fullName evidence="1">Uncharacterized protein</fullName>
    </submittedName>
</protein>
<dbReference type="AlphaFoldDB" id="A0A6J4UU26"/>
<evidence type="ECO:0000313" key="1">
    <source>
        <dbReference type="EMBL" id="CAA9558137.1"/>
    </source>
</evidence>
<accession>A0A6J4UU26</accession>
<organism evidence="1">
    <name type="scientific">uncultured Thermomicrobiales bacterium</name>
    <dbReference type="NCBI Taxonomy" id="1645740"/>
    <lineage>
        <taxon>Bacteria</taxon>
        <taxon>Pseudomonadati</taxon>
        <taxon>Thermomicrobiota</taxon>
        <taxon>Thermomicrobia</taxon>
        <taxon>Thermomicrobiales</taxon>
        <taxon>environmental samples</taxon>
    </lineage>
</organism>
<name>A0A6J4UU26_9BACT</name>
<sequence>MGCLGGLFRRFVQGWVIARVLGWIRGRGQSGGGRRSV</sequence>